<dbReference type="STRING" id="436010.A0A166PMP8"/>
<evidence type="ECO:0000259" key="4">
    <source>
        <dbReference type="Pfam" id="PF24883"/>
    </source>
</evidence>
<dbReference type="InterPro" id="IPR056884">
    <property type="entry name" value="NPHP3-like_N"/>
</dbReference>
<protein>
    <submittedName>
        <fullName evidence="5">WD40 repeat-like protein</fullName>
    </submittedName>
</protein>
<feature type="repeat" description="WD" evidence="3">
    <location>
        <begin position="861"/>
        <end position="891"/>
    </location>
</feature>
<dbReference type="PANTHER" id="PTHR22847:SF637">
    <property type="entry name" value="WD REPEAT DOMAIN 5B"/>
    <property type="match status" value="1"/>
</dbReference>
<evidence type="ECO:0000256" key="2">
    <source>
        <dbReference type="ARBA" id="ARBA00022737"/>
    </source>
</evidence>
<dbReference type="Proteomes" id="UP000076532">
    <property type="component" value="Unassembled WGS sequence"/>
</dbReference>
<organism evidence="5 6">
    <name type="scientific">Athelia psychrophila</name>
    <dbReference type="NCBI Taxonomy" id="1759441"/>
    <lineage>
        <taxon>Eukaryota</taxon>
        <taxon>Fungi</taxon>
        <taxon>Dikarya</taxon>
        <taxon>Basidiomycota</taxon>
        <taxon>Agaricomycotina</taxon>
        <taxon>Agaricomycetes</taxon>
        <taxon>Agaricomycetidae</taxon>
        <taxon>Atheliales</taxon>
        <taxon>Atheliaceae</taxon>
        <taxon>Athelia</taxon>
    </lineage>
</organism>
<feature type="repeat" description="WD" evidence="3">
    <location>
        <begin position="550"/>
        <end position="591"/>
    </location>
</feature>
<proteinExistence type="predicted"/>
<evidence type="ECO:0000256" key="1">
    <source>
        <dbReference type="ARBA" id="ARBA00022574"/>
    </source>
</evidence>
<feature type="repeat" description="WD" evidence="3">
    <location>
        <begin position="636"/>
        <end position="677"/>
    </location>
</feature>
<dbReference type="PROSITE" id="PS50294">
    <property type="entry name" value="WD_REPEATS_REGION"/>
    <property type="match status" value="9"/>
</dbReference>
<dbReference type="Pfam" id="PF24883">
    <property type="entry name" value="NPHP3_N"/>
    <property type="match status" value="1"/>
</dbReference>
<feature type="repeat" description="WD" evidence="3">
    <location>
        <begin position="893"/>
        <end position="934"/>
    </location>
</feature>
<evidence type="ECO:0000313" key="6">
    <source>
        <dbReference type="Proteomes" id="UP000076532"/>
    </source>
</evidence>
<evidence type="ECO:0000256" key="3">
    <source>
        <dbReference type="PROSITE-ProRule" id="PRU00221"/>
    </source>
</evidence>
<dbReference type="PANTHER" id="PTHR22847">
    <property type="entry name" value="WD40 REPEAT PROTEIN"/>
    <property type="match status" value="1"/>
</dbReference>
<dbReference type="GO" id="GO:0005634">
    <property type="term" value="C:nucleus"/>
    <property type="evidence" value="ECO:0007669"/>
    <property type="project" value="TreeGrafter"/>
</dbReference>
<dbReference type="InterPro" id="IPR011047">
    <property type="entry name" value="Quinoprotein_ADH-like_sf"/>
</dbReference>
<dbReference type="GO" id="GO:1990234">
    <property type="term" value="C:transferase complex"/>
    <property type="evidence" value="ECO:0007669"/>
    <property type="project" value="UniProtKB-ARBA"/>
</dbReference>
<dbReference type="InterPro" id="IPR027417">
    <property type="entry name" value="P-loop_NTPase"/>
</dbReference>
<gene>
    <name evidence="5" type="ORF">FIBSPDRAFT_782113</name>
</gene>
<feature type="repeat" description="WD" evidence="3">
    <location>
        <begin position="722"/>
        <end position="763"/>
    </location>
</feature>
<dbReference type="CDD" id="cd00200">
    <property type="entry name" value="WD40"/>
    <property type="match status" value="1"/>
</dbReference>
<dbReference type="PRINTS" id="PR00320">
    <property type="entry name" value="GPROTEINBRPT"/>
</dbReference>
<dbReference type="SUPFAM" id="SSF52540">
    <property type="entry name" value="P-loop containing nucleoside triphosphate hydrolases"/>
    <property type="match status" value="1"/>
</dbReference>
<name>A0A166PMP8_9AGAM</name>
<feature type="repeat" description="WD" evidence="3">
    <location>
        <begin position="679"/>
        <end position="720"/>
    </location>
</feature>
<dbReference type="InterPro" id="IPR020472">
    <property type="entry name" value="WD40_PAC1"/>
</dbReference>
<reference evidence="5 6" key="1">
    <citation type="journal article" date="2016" name="Mol. Biol. Evol.">
        <title>Comparative Genomics of Early-Diverging Mushroom-Forming Fungi Provides Insights into the Origins of Lignocellulose Decay Capabilities.</title>
        <authorList>
            <person name="Nagy L.G."/>
            <person name="Riley R."/>
            <person name="Tritt A."/>
            <person name="Adam C."/>
            <person name="Daum C."/>
            <person name="Floudas D."/>
            <person name="Sun H."/>
            <person name="Yadav J.S."/>
            <person name="Pangilinan J."/>
            <person name="Larsson K.H."/>
            <person name="Matsuura K."/>
            <person name="Barry K."/>
            <person name="Labutti K."/>
            <person name="Kuo R."/>
            <person name="Ohm R.A."/>
            <person name="Bhattacharya S.S."/>
            <person name="Shirouzu T."/>
            <person name="Yoshinaga Y."/>
            <person name="Martin F.M."/>
            <person name="Grigoriev I.V."/>
            <person name="Hibbett D.S."/>
        </authorList>
    </citation>
    <scope>NUCLEOTIDE SEQUENCE [LARGE SCALE GENOMIC DNA]</scope>
    <source>
        <strain evidence="5 6">CBS 109695</strain>
    </source>
</reference>
<feature type="repeat" description="WD" evidence="3">
    <location>
        <begin position="765"/>
        <end position="806"/>
    </location>
</feature>
<dbReference type="Gene3D" id="2.130.10.10">
    <property type="entry name" value="YVTN repeat-like/Quinoprotein amine dehydrogenase"/>
    <property type="match status" value="5"/>
</dbReference>
<dbReference type="EMBL" id="KV417515">
    <property type="protein sequence ID" value="KZP26251.1"/>
    <property type="molecule type" value="Genomic_DNA"/>
</dbReference>
<dbReference type="AlphaFoldDB" id="A0A166PMP8"/>
<dbReference type="PROSITE" id="PS00678">
    <property type="entry name" value="WD_REPEATS_1"/>
    <property type="match status" value="4"/>
</dbReference>
<dbReference type="SUPFAM" id="SSF50998">
    <property type="entry name" value="Quinoprotein alcohol dehydrogenase-like"/>
    <property type="match status" value="1"/>
</dbReference>
<dbReference type="InterPro" id="IPR019775">
    <property type="entry name" value="WD40_repeat_CS"/>
</dbReference>
<keyword evidence="2" id="KW-0677">Repeat</keyword>
<dbReference type="SMART" id="SM00320">
    <property type="entry name" value="WD40"/>
    <property type="match status" value="10"/>
</dbReference>
<dbReference type="OrthoDB" id="538223at2759"/>
<evidence type="ECO:0000313" key="5">
    <source>
        <dbReference type="EMBL" id="KZP26251.1"/>
    </source>
</evidence>
<sequence length="974" mass="106049">MDWYSDDSSSRESIMWLYGLAGAGKSTVSTTIARMMDHIDGVNLLGAFFFFNRALPDSNASTLIRTIAYQLAEFDSIIGAKIEQVIKEIPNIANQPLAVQFDKLLSATALGHIPWSRGPILVVIDALDESGDQTERAGLMRVLSEGASKLPGFIRILIISRPEDDMLYSFSHPLIRRAELRVDPETCRADIAAFIRSQLSNTRQKKIRLHDLLQGWPEEEGVNNLTSLAGGHFIWAATACRLIDASHNPRSKMNELIEHQATEVSDNSFAKLYELYKIALQSAGPWDDPSFCTDVRDILGVVICAQIPLSCGAIGSLLGPSAPPLKSRLPVAHTISSFGSVLHWSETLPIRILHTSFRDYLTLHDRDACWAIDVEKCNAQLTHGCIALLESELRENICNLVLNQPIPSEALSESVVYACRFWIEHVCLITNAFDGLADMIDRFLRKHLLHWMEALVIAKCYNLATRALIRLLKWTQRCFPGSKLCDFVIDAHRFAQYFANTINEHPLLIYSSALPFTPHDTIIYQTFHSDNMPHVVTGIEPTWPPLLQTLYGHENSVHSVSFSPDGSQIVSASSDHTVRVWDAITGEAILPPLQGHEGWVRSVSFSPDGSQIVSGSDDCTVRVWNAATGEAALPPLEGHEGWVLSVSFSPDGSQIVSGSDDRTVRVWNAVTGKASLPPLQGHEGWVLSVSFSPNGSQIVSGSYDHTVRVWNAVSGQAALPPLRGHEDSVYSVSFSPDGSQIVSGSDDATLRVWNAVTGEATLPPFQGHEGWVRSVSFSPDGSQIVSGSSDWTVRMWNAFTGEAALLPLRGHDDVVNSVSFSPDGSQIISGSGDTTVRVWNAATGVASLPLHQGHEGWVHSSFSPDGSQIVSGSSDCTVRVWNAATGEALLPPLRGHEAFVYSVSFSSDGSQIISGSEDGTVRVWNAITGEAALPPLQGHEGWVRSVSFSPDGSLIVSGSDDCTVRVWNAVTGEA</sequence>
<feature type="repeat" description="WD" evidence="3">
    <location>
        <begin position="593"/>
        <end position="634"/>
    </location>
</feature>
<feature type="repeat" description="WD" evidence="3">
    <location>
        <begin position="808"/>
        <end position="844"/>
    </location>
</feature>
<feature type="non-terminal residue" evidence="5">
    <location>
        <position position="974"/>
    </location>
</feature>
<dbReference type="InterPro" id="IPR015943">
    <property type="entry name" value="WD40/YVTN_repeat-like_dom_sf"/>
</dbReference>
<keyword evidence="6" id="KW-1185">Reference proteome</keyword>
<dbReference type="Gene3D" id="3.40.50.300">
    <property type="entry name" value="P-loop containing nucleotide triphosphate hydrolases"/>
    <property type="match status" value="1"/>
</dbReference>
<dbReference type="InterPro" id="IPR001680">
    <property type="entry name" value="WD40_rpt"/>
</dbReference>
<keyword evidence="1 3" id="KW-0853">WD repeat</keyword>
<feature type="domain" description="Nephrocystin 3-like N-terminal" evidence="4">
    <location>
        <begin position="2"/>
        <end position="161"/>
    </location>
</feature>
<dbReference type="PROSITE" id="PS50082">
    <property type="entry name" value="WD_REPEATS_2"/>
    <property type="match status" value="10"/>
</dbReference>
<dbReference type="Pfam" id="PF00400">
    <property type="entry name" value="WD40"/>
    <property type="match status" value="10"/>
</dbReference>
<feature type="repeat" description="WD" evidence="3">
    <location>
        <begin position="936"/>
        <end position="974"/>
    </location>
</feature>
<accession>A0A166PMP8</accession>